<name>A0A4C1W130_EUMVA</name>
<proteinExistence type="predicted"/>
<gene>
    <name evidence="1" type="ORF">EVAR_22146_1</name>
</gene>
<reference evidence="1 2" key="1">
    <citation type="journal article" date="2019" name="Commun. Biol.">
        <title>The bagworm genome reveals a unique fibroin gene that provides high tensile strength.</title>
        <authorList>
            <person name="Kono N."/>
            <person name="Nakamura H."/>
            <person name="Ohtoshi R."/>
            <person name="Tomita M."/>
            <person name="Numata K."/>
            <person name="Arakawa K."/>
        </authorList>
    </citation>
    <scope>NUCLEOTIDE SEQUENCE [LARGE SCALE GENOMIC DNA]</scope>
</reference>
<keyword evidence="2" id="KW-1185">Reference proteome</keyword>
<dbReference type="Proteomes" id="UP000299102">
    <property type="component" value="Unassembled WGS sequence"/>
</dbReference>
<accession>A0A4C1W130</accession>
<dbReference type="EMBL" id="BGZK01000449">
    <property type="protein sequence ID" value="GBP44262.1"/>
    <property type="molecule type" value="Genomic_DNA"/>
</dbReference>
<evidence type="ECO:0000313" key="2">
    <source>
        <dbReference type="Proteomes" id="UP000299102"/>
    </source>
</evidence>
<dbReference type="AlphaFoldDB" id="A0A4C1W130"/>
<organism evidence="1 2">
    <name type="scientific">Eumeta variegata</name>
    <name type="common">Bagworm moth</name>
    <name type="synonym">Eumeta japonica</name>
    <dbReference type="NCBI Taxonomy" id="151549"/>
    <lineage>
        <taxon>Eukaryota</taxon>
        <taxon>Metazoa</taxon>
        <taxon>Ecdysozoa</taxon>
        <taxon>Arthropoda</taxon>
        <taxon>Hexapoda</taxon>
        <taxon>Insecta</taxon>
        <taxon>Pterygota</taxon>
        <taxon>Neoptera</taxon>
        <taxon>Endopterygota</taxon>
        <taxon>Lepidoptera</taxon>
        <taxon>Glossata</taxon>
        <taxon>Ditrysia</taxon>
        <taxon>Tineoidea</taxon>
        <taxon>Psychidae</taxon>
        <taxon>Oiketicinae</taxon>
        <taxon>Eumeta</taxon>
    </lineage>
</organism>
<protein>
    <submittedName>
        <fullName evidence="1">Uncharacterized protein</fullName>
    </submittedName>
</protein>
<sequence length="110" mass="12067">MTPYVFESGSSLPETATLLSPTKNHSSAGYHCLKRLPVSGDIPPSFSWLSFEAISDNEGNKKKIERKGSTLVPRLNPLRAVILAPSTLAPLCRGRAAHRGRTHPRSFNRN</sequence>
<comment type="caution">
    <text evidence="1">The sequence shown here is derived from an EMBL/GenBank/DDBJ whole genome shotgun (WGS) entry which is preliminary data.</text>
</comment>
<evidence type="ECO:0000313" key="1">
    <source>
        <dbReference type="EMBL" id="GBP44262.1"/>
    </source>
</evidence>